<evidence type="ECO:0000313" key="2">
    <source>
        <dbReference type="EMBL" id="GAV25652.1"/>
    </source>
</evidence>
<dbReference type="RefSeq" id="WP_075865799.1">
    <property type="nucleotide sequence ID" value="NZ_BDJL01000055.1"/>
</dbReference>
<gene>
    <name evidence="2" type="ORF">ciss_15850</name>
</gene>
<keyword evidence="1" id="KW-1133">Transmembrane helix</keyword>
<keyword evidence="1" id="KW-0472">Membrane</keyword>
<dbReference type="STRING" id="661089.ciss_15850"/>
<feature type="transmembrane region" description="Helical" evidence="1">
    <location>
        <begin position="137"/>
        <end position="160"/>
    </location>
</feature>
<proteinExistence type="predicted"/>
<dbReference type="EMBL" id="BDJL01000055">
    <property type="protein sequence ID" value="GAV25652.1"/>
    <property type="molecule type" value="Genomic_DNA"/>
</dbReference>
<feature type="transmembrane region" description="Helical" evidence="1">
    <location>
        <begin position="110"/>
        <end position="131"/>
    </location>
</feature>
<dbReference type="Proteomes" id="UP000187338">
    <property type="component" value="Unassembled WGS sequence"/>
</dbReference>
<keyword evidence="3" id="KW-1185">Reference proteome</keyword>
<name>A0A1L8D397_9THEO</name>
<evidence type="ECO:0000313" key="3">
    <source>
        <dbReference type="Proteomes" id="UP000187338"/>
    </source>
</evidence>
<protein>
    <recommendedName>
        <fullName evidence="4">Mg2+ and Co2+ transporter CorB</fullName>
    </recommendedName>
</protein>
<comment type="caution">
    <text evidence="2">The sequence shown here is derived from an EMBL/GenBank/DDBJ whole genome shotgun (WGS) entry which is preliminary data.</text>
</comment>
<keyword evidence="1" id="KW-0812">Transmembrane</keyword>
<dbReference type="OrthoDB" id="2111373at2"/>
<dbReference type="AlphaFoldDB" id="A0A1L8D397"/>
<reference evidence="3" key="1">
    <citation type="submission" date="2016-12" db="EMBL/GenBank/DDBJ databases">
        <title>Draft Genome Sequences od Carboxydothermus pertinax and islandicus, Hydrogenogenic Carboxydotrophic Bacteria.</title>
        <authorList>
            <person name="Fukuyama Y."/>
            <person name="Ohmae K."/>
            <person name="Yoneda Y."/>
            <person name="Yoshida T."/>
            <person name="Sako Y."/>
        </authorList>
    </citation>
    <scope>NUCLEOTIDE SEQUENCE [LARGE SCALE GENOMIC DNA]</scope>
    <source>
        <strain evidence="3">SET</strain>
    </source>
</reference>
<evidence type="ECO:0000256" key="1">
    <source>
        <dbReference type="SAM" id="Phobius"/>
    </source>
</evidence>
<feature type="transmembrane region" description="Helical" evidence="1">
    <location>
        <begin position="47"/>
        <end position="74"/>
    </location>
</feature>
<sequence>MGKNKNNNSRGENNYFGRVIKIAFLTFGLALIFTILSEYFIARTQSIIFATFFLVIIIILNIAFDIVGTAVAAAEEAPFHAMASKKIRGAKESYLLVRNADKVANFCNDVIGDIAGTISGALGISLALQIGRYFPGYLALINILITSFIAAVIVAGKALGKKIAIEKAEKVIALAGITIYHLEKNIKVKIIKDG</sequence>
<accession>A0A1L8D397</accession>
<feature type="transmembrane region" description="Helical" evidence="1">
    <location>
        <begin position="20"/>
        <end position="41"/>
    </location>
</feature>
<evidence type="ECO:0008006" key="4">
    <source>
        <dbReference type="Google" id="ProtNLM"/>
    </source>
</evidence>
<organism evidence="2 3">
    <name type="scientific">Carboxydothermus islandicus</name>
    <dbReference type="NCBI Taxonomy" id="661089"/>
    <lineage>
        <taxon>Bacteria</taxon>
        <taxon>Bacillati</taxon>
        <taxon>Bacillota</taxon>
        <taxon>Clostridia</taxon>
        <taxon>Thermoanaerobacterales</taxon>
        <taxon>Thermoanaerobacteraceae</taxon>
        <taxon>Carboxydothermus</taxon>
    </lineage>
</organism>